<protein>
    <submittedName>
        <fullName evidence="2">Uncharacterized protein</fullName>
    </submittedName>
</protein>
<dbReference type="EMBL" id="SRLO01000680">
    <property type="protein sequence ID" value="TNN48839.1"/>
    <property type="molecule type" value="Genomic_DNA"/>
</dbReference>
<name>A0A4Z2G5N3_9TELE</name>
<feature type="compositionally biased region" description="Basic and acidic residues" evidence="1">
    <location>
        <begin position="64"/>
        <end position="79"/>
    </location>
</feature>
<reference evidence="2 3" key="1">
    <citation type="submission" date="2019-03" db="EMBL/GenBank/DDBJ databases">
        <title>First draft genome of Liparis tanakae, snailfish: a comprehensive survey of snailfish specific genes.</title>
        <authorList>
            <person name="Kim W."/>
            <person name="Song I."/>
            <person name="Jeong J.-H."/>
            <person name="Kim D."/>
            <person name="Kim S."/>
            <person name="Ryu S."/>
            <person name="Song J.Y."/>
            <person name="Lee S.K."/>
        </authorList>
    </citation>
    <scope>NUCLEOTIDE SEQUENCE [LARGE SCALE GENOMIC DNA]</scope>
    <source>
        <tissue evidence="2">Muscle</tissue>
    </source>
</reference>
<accession>A0A4Z2G5N3</accession>
<comment type="caution">
    <text evidence="2">The sequence shown here is derived from an EMBL/GenBank/DDBJ whole genome shotgun (WGS) entry which is preliminary data.</text>
</comment>
<keyword evidence="3" id="KW-1185">Reference proteome</keyword>
<dbReference type="AlphaFoldDB" id="A0A4Z2G5N3"/>
<proteinExistence type="predicted"/>
<evidence type="ECO:0000313" key="3">
    <source>
        <dbReference type="Proteomes" id="UP000314294"/>
    </source>
</evidence>
<sequence length="79" mass="8938">MEVFVKVKGQQTSRTTSAAEREDGEGGRIRFCTGGADFPFPLGLVLRRDSRCEAWRRKTTAGHEAPEERSIFQLPKIRD</sequence>
<evidence type="ECO:0000256" key="1">
    <source>
        <dbReference type="SAM" id="MobiDB-lite"/>
    </source>
</evidence>
<feature type="region of interest" description="Disordered" evidence="1">
    <location>
        <begin position="59"/>
        <end position="79"/>
    </location>
</feature>
<feature type="compositionally biased region" description="Polar residues" evidence="1">
    <location>
        <begin position="9"/>
        <end position="18"/>
    </location>
</feature>
<feature type="region of interest" description="Disordered" evidence="1">
    <location>
        <begin position="1"/>
        <end position="26"/>
    </location>
</feature>
<evidence type="ECO:0000313" key="2">
    <source>
        <dbReference type="EMBL" id="TNN48839.1"/>
    </source>
</evidence>
<gene>
    <name evidence="2" type="ORF">EYF80_040963</name>
</gene>
<dbReference type="Proteomes" id="UP000314294">
    <property type="component" value="Unassembled WGS sequence"/>
</dbReference>
<organism evidence="2 3">
    <name type="scientific">Liparis tanakae</name>
    <name type="common">Tanaka's snailfish</name>
    <dbReference type="NCBI Taxonomy" id="230148"/>
    <lineage>
        <taxon>Eukaryota</taxon>
        <taxon>Metazoa</taxon>
        <taxon>Chordata</taxon>
        <taxon>Craniata</taxon>
        <taxon>Vertebrata</taxon>
        <taxon>Euteleostomi</taxon>
        <taxon>Actinopterygii</taxon>
        <taxon>Neopterygii</taxon>
        <taxon>Teleostei</taxon>
        <taxon>Neoteleostei</taxon>
        <taxon>Acanthomorphata</taxon>
        <taxon>Eupercaria</taxon>
        <taxon>Perciformes</taxon>
        <taxon>Cottioidei</taxon>
        <taxon>Cottales</taxon>
        <taxon>Liparidae</taxon>
        <taxon>Liparis</taxon>
    </lineage>
</organism>